<sequence length="107" mass="12361">MKSTRIIAFWHKIWSPNMHPRNSCFLWKVGDGRLMVNVFRRNHGSSDNCLCPICQQKDENILHVGSFLNNWVKDGWLLSYLRNLGSPNMITSKLYGVLSALKIAWNA</sequence>
<feature type="non-terminal residue" evidence="2">
    <location>
        <position position="1"/>
    </location>
</feature>
<name>A0A371ENG5_MUCPR</name>
<dbReference type="AlphaFoldDB" id="A0A371ENG5"/>
<dbReference type="InterPro" id="IPR026960">
    <property type="entry name" value="RVT-Znf"/>
</dbReference>
<evidence type="ECO:0000259" key="1">
    <source>
        <dbReference type="Pfam" id="PF13966"/>
    </source>
</evidence>
<accession>A0A371ENG5</accession>
<evidence type="ECO:0000313" key="3">
    <source>
        <dbReference type="Proteomes" id="UP000257109"/>
    </source>
</evidence>
<organism evidence="2 3">
    <name type="scientific">Mucuna pruriens</name>
    <name type="common">Velvet bean</name>
    <name type="synonym">Dolichos pruriens</name>
    <dbReference type="NCBI Taxonomy" id="157652"/>
    <lineage>
        <taxon>Eukaryota</taxon>
        <taxon>Viridiplantae</taxon>
        <taxon>Streptophyta</taxon>
        <taxon>Embryophyta</taxon>
        <taxon>Tracheophyta</taxon>
        <taxon>Spermatophyta</taxon>
        <taxon>Magnoliopsida</taxon>
        <taxon>eudicotyledons</taxon>
        <taxon>Gunneridae</taxon>
        <taxon>Pentapetalae</taxon>
        <taxon>rosids</taxon>
        <taxon>fabids</taxon>
        <taxon>Fabales</taxon>
        <taxon>Fabaceae</taxon>
        <taxon>Papilionoideae</taxon>
        <taxon>50 kb inversion clade</taxon>
        <taxon>NPAAA clade</taxon>
        <taxon>indigoferoid/millettioid clade</taxon>
        <taxon>Phaseoleae</taxon>
        <taxon>Mucuna</taxon>
    </lineage>
</organism>
<keyword evidence="3" id="KW-1185">Reference proteome</keyword>
<proteinExistence type="predicted"/>
<evidence type="ECO:0000313" key="2">
    <source>
        <dbReference type="EMBL" id="RDX67603.1"/>
    </source>
</evidence>
<gene>
    <name evidence="2" type="ORF">CR513_53496</name>
</gene>
<feature type="domain" description="Reverse transcriptase zinc-binding" evidence="1">
    <location>
        <begin position="8"/>
        <end position="64"/>
    </location>
</feature>
<reference evidence="2" key="1">
    <citation type="submission" date="2018-05" db="EMBL/GenBank/DDBJ databases">
        <title>Draft genome of Mucuna pruriens seed.</title>
        <authorList>
            <person name="Nnadi N.E."/>
            <person name="Vos R."/>
            <person name="Hasami M.H."/>
            <person name="Devisetty U.K."/>
            <person name="Aguiy J.C."/>
        </authorList>
    </citation>
    <scope>NUCLEOTIDE SEQUENCE [LARGE SCALE GENOMIC DNA]</scope>
    <source>
        <strain evidence="2">JCA_2017</strain>
    </source>
</reference>
<protein>
    <recommendedName>
        <fullName evidence="1">Reverse transcriptase zinc-binding domain-containing protein</fullName>
    </recommendedName>
</protein>
<dbReference type="Pfam" id="PF13966">
    <property type="entry name" value="zf-RVT"/>
    <property type="match status" value="1"/>
</dbReference>
<dbReference type="EMBL" id="QJKJ01012915">
    <property type="protein sequence ID" value="RDX67603.1"/>
    <property type="molecule type" value="Genomic_DNA"/>
</dbReference>
<dbReference type="OrthoDB" id="1113032at2759"/>
<dbReference type="Proteomes" id="UP000257109">
    <property type="component" value="Unassembled WGS sequence"/>
</dbReference>
<comment type="caution">
    <text evidence="2">The sequence shown here is derived from an EMBL/GenBank/DDBJ whole genome shotgun (WGS) entry which is preliminary data.</text>
</comment>